<dbReference type="PATRIC" id="fig|1423726.3.peg.740"/>
<protein>
    <submittedName>
        <fullName evidence="1">Uncharacterized protein</fullName>
    </submittedName>
</protein>
<sequence>MQSDSRLTTYRQGETHLVTDHAQKIFYLAKSHLLLATSGQYQLNWHGHAATFRELTVWLAYQKRLKTLPQMQAGLVDLVAQTPLADNQFLLGGFIGQQAYLSRYDHGWQTITGASTRYETTYIGQGQQLSPAGRAAQPPAAALLTHQLTTTIVNQSRTQSVPTVGGPLQRWCLTAEQVTHLPVI</sequence>
<organism evidence="1 2">
    <name type="scientific">Loigolactobacillus bifermentans DSM 20003</name>
    <dbReference type="NCBI Taxonomy" id="1423726"/>
    <lineage>
        <taxon>Bacteria</taxon>
        <taxon>Bacillati</taxon>
        <taxon>Bacillota</taxon>
        <taxon>Bacilli</taxon>
        <taxon>Lactobacillales</taxon>
        <taxon>Lactobacillaceae</taxon>
        <taxon>Loigolactobacillus</taxon>
    </lineage>
</organism>
<gene>
    <name evidence="1" type="ORF">FC07_GL000718</name>
</gene>
<name>A0A0R1GJH9_9LACO</name>
<comment type="caution">
    <text evidence="1">The sequence shown here is derived from an EMBL/GenBank/DDBJ whole genome shotgun (WGS) entry which is preliminary data.</text>
</comment>
<dbReference type="STRING" id="1423726.FC07_GL000718"/>
<dbReference type="AlphaFoldDB" id="A0A0R1GJH9"/>
<evidence type="ECO:0000313" key="2">
    <source>
        <dbReference type="Proteomes" id="UP000051461"/>
    </source>
</evidence>
<accession>A0A0R1GJH9</accession>
<dbReference type="EMBL" id="AZDA01000093">
    <property type="protein sequence ID" value="KRK34155.1"/>
    <property type="molecule type" value="Genomic_DNA"/>
</dbReference>
<keyword evidence="2" id="KW-1185">Reference proteome</keyword>
<dbReference type="Proteomes" id="UP000051461">
    <property type="component" value="Unassembled WGS sequence"/>
</dbReference>
<proteinExistence type="predicted"/>
<evidence type="ECO:0000313" key="1">
    <source>
        <dbReference type="EMBL" id="KRK34155.1"/>
    </source>
</evidence>
<reference evidence="1 2" key="1">
    <citation type="journal article" date="2015" name="Genome Announc.">
        <title>Expanding the biotechnology potential of lactobacilli through comparative genomics of 213 strains and associated genera.</title>
        <authorList>
            <person name="Sun Z."/>
            <person name="Harris H.M."/>
            <person name="McCann A."/>
            <person name="Guo C."/>
            <person name="Argimon S."/>
            <person name="Zhang W."/>
            <person name="Yang X."/>
            <person name="Jeffery I.B."/>
            <person name="Cooney J.C."/>
            <person name="Kagawa T.F."/>
            <person name="Liu W."/>
            <person name="Song Y."/>
            <person name="Salvetti E."/>
            <person name="Wrobel A."/>
            <person name="Rasinkangas P."/>
            <person name="Parkhill J."/>
            <person name="Rea M.C."/>
            <person name="O'Sullivan O."/>
            <person name="Ritari J."/>
            <person name="Douillard F.P."/>
            <person name="Paul Ross R."/>
            <person name="Yang R."/>
            <person name="Briner A.E."/>
            <person name="Felis G.E."/>
            <person name="de Vos W.M."/>
            <person name="Barrangou R."/>
            <person name="Klaenhammer T.R."/>
            <person name="Caufield P.W."/>
            <person name="Cui Y."/>
            <person name="Zhang H."/>
            <person name="O'Toole P.W."/>
        </authorList>
    </citation>
    <scope>NUCLEOTIDE SEQUENCE [LARGE SCALE GENOMIC DNA]</scope>
    <source>
        <strain evidence="1 2">DSM 20003</strain>
    </source>
</reference>